<organism evidence="6">
    <name type="scientific">candidate division WOR-3 bacterium</name>
    <dbReference type="NCBI Taxonomy" id="2052148"/>
    <lineage>
        <taxon>Bacteria</taxon>
        <taxon>Bacteria division WOR-3</taxon>
    </lineage>
</organism>
<dbReference type="PROSITE" id="PS51687">
    <property type="entry name" value="SAM_MT_RNA_M5U"/>
    <property type="match status" value="1"/>
</dbReference>
<dbReference type="Pfam" id="PF05958">
    <property type="entry name" value="tRNA_U5-meth_tr"/>
    <property type="match status" value="1"/>
</dbReference>
<sequence length="421" mass="48699">MATSSIHECLCLWNKETPPQDKKMDEKKLKIEKVVYGGMGLARFEGKVHLVPFTAPGDIVLADCREKKDYSICTIKSIIEPSPVRKKPLCSHYMVCGGCHLQHVKQEAEIEIKKEFIQETIERIGGIKIQLKEFISGKFHYYRNKLEYSTFRGKPAFHGIDNRPFLMNECFIEDKNIMKVRKNIQGLRGVRKLILRTDDTERVFAILKGNFNQRKNRRILNEAGVYYSISPDKKWNREEFLEFRTGGLNLVVSPLSFFQVNKEILERMIDLLPEFLLPDKKDIVIDAYSGVGTFGLSVSRYVKEVRLIEESKFSSDDAIHNIRRNYIENIKVFRGKVEENLDAFSGATKVILDPPREGLHKNIIVALNEIRPERIVYISCNPSTLARDIKLLEDFKVAEVYGFNMFPLSYHVETIAILERE</sequence>
<dbReference type="EMBL" id="DQWE01000138">
    <property type="protein sequence ID" value="HDI82732.1"/>
    <property type="molecule type" value="Genomic_DNA"/>
</dbReference>
<dbReference type="InterPro" id="IPR030390">
    <property type="entry name" value="MeTrfase_TrmA_AS"/>
</dbReference>
<keyword evidence="3 4" id="KW-0949">S-adenosyl-L-methionine</keyword>
<evidence type="ECO:0000256" key="1">
    <source>
        <dbReference type="ARBA" id="ARBA00022603"/>
    </source>
</evidence>
<evidence type="ECO:0000256" key="5">
    <source>
        <dbReference type="PROSITE-ProRule" id="PRU10015"/>
    </source>
</evidence>
<name>A0A7C0VAA6_UNCW3</name>
<dbReference type="AlphaFoldDB" id="A0A7C0VAA6"/>
<dbReference type="GO" id="GO:0070041">
    <property type="term" value="F:rRNA (uridine-C5-)-methyltransferase activity"/>
    <property type="evidence" value="ECO:0007669"/>
    <property type="project" value="TreeGrafter"/>
</dbReference>
<dbReference type="SUPFAM" id="SSF53335">
    <property type="entry name" value="S-adenosyl-L-methionine-dependent methyltransferases"/>
    <property type="match status" value="1"/>
</dbReference>
<feature type="active site" evidence="5">
    <location>
        <position position="380"/>
    </location>
</feature>
<dbReference type="PANTHER" id="PTHR11061:SF30">
    <property type="entry name" value="TRNA (URACIL(54)-C(5))-METHYLTRANSFERASE"/>
    <property type="match status" value="1"/>
</dbReference>
<comment type="caution">
    <text evidence="6">The sequence shown here is derived from an EMBL/GenBank/DDBJ whole genome shotgun (WGS) entry which is preliminary data.</text>
</comment>
<feature type="binding site" evidence="4">
    <location>
        <position position="309"/>
    </location>
    <ligand>
        <name>S-adenosyl-L-methionine</name>
        <dbReference type="ChEBI" id="CHEBI:59789"/>
    </ligand>
</feature>
<gene>
    <name evidence="6" type="ORF">ENF18_02935</name>
</gene>
<dbReference type="Gene3D" id="2.40.50.1070">
    <property type="match status" value="1"/>
</dbReference>
<dbReference type="GO" id="GO:0070475">
    <property type="term" value="P:rRNA base methylation"/>
    <property type="evidence" value="ECO:0007669"/>
    <property type="project" value="TreeGrafter"/>
</dbReference>
<feature type="binding site" evidence="4">
    <location>
        <position position="288"/>
    </location>
    <ligand>
        <name>S-adenosyl-L-methionine</name>
        <dbReference type="ChEBI" id="CHEBI:59789"/>
    </ligand>
</feature>
<feature type="binding site" evidence="4">
    <location>
        <position position="259"/>
    </location>
    <ligand>
        <name>S-adenosyl-L-methionine</name>
        <dbReference type="ChEBI" id="CHEBI:59789"/>
    </ligand>
</feature>
<evidence type="ECO:0000313" key="6">
    <source>
        <dbReference type="EMBL" id="HDI82732.1"/>
    </source>
</evidence>
<dbReference type="SUPFAM" id="SSF50249">
    <property type="entry name" value="Nucleic acid-binding proteins"/>
    <property type="match status" value="1"/>
</dbReference>
<keyword evidence="1 4" id="KW-0489">Methyltransferase</keyword>
<feature type="binding site" evidence="4">
    <location>
        <position position="353"/>
    </location>
    <ligand>
        <name>S-adenosyl-L-methionine</name>
        <dbReference type="ChEBI" id="CHEBI:59789"/>
    </ligand>
</feature>
<dbReference type="Proteomes" id="UP000885847">
    <property type="component" value="Unassembled WGS sequence"/>
</dbReference>
<keyword evidence="2 4" id="KW-0808">Transferase</keyword>
<evidence type="ECO:0000256" key="3">
    <source>
        <dbReference type="ARBA" id="ARBA00022691"/>
    </source>
</evidence>
<dbReference type="Gene3D" id="3.40.50.150">
    <property type="entry name" value="Vaccinia Virus protein VP39"/>
    <property type="match status" value="1"/>
</dbReference>
<accession>A0A7C0VAA6</accession>
<dbReference type="CDD" id="cd02440">
    <property type="entry name" value="AdoMet_MTases"/>
    <property type="match status" value="1"/>
</dbReference>
<dbReference type="InterPro" id="IPR012340">
    <property type="entry name" value="NA-bd_OB-fold"/>
</dbReference>
<dbReference type="PROSITE" id="PS01230">
    <property type="entry name" value="TRMA_1"/>
    <property type="match status" value="1"/>
</dbReference>
<evidence type="ECO:0000256" key="4">
    <source>
        <dbReference type="PROSITE-ProRule" id="PRU01024"/>
    </source>
</evidence>
<protein>
    <submittedName>
        <fullName evidence="6">Class I SAM-dependent RNA methyltransferase</fullName>
    </submittedName>
</protein>
<dbReference type="InterPro" id="IPR029063">
    <property type="entry name" value="SAM-dependent_MTases_sf"/>
</dbReference>
<evidence type="ECO:0000256" key="2">
    <source>
        <dbReference type="ARBA" id="ARBA00022679"/>
    </source>
</evidence>
<comment type="similarity">
    <text evidence="4">Belongs to the class I-like SAM-binding methyltransferase superfamily. RNA M5U methyltransferase family.</text>
</comment>
<dbReference type="InterPro" id="IPR010280">
    <property type="entry name" value="U5_MeTrfase_fam"/>
</dbReference>
<reference evidence="6" key="1">
    <citation type="journal article" date="2020" name="mSystems">
        <title>Genome- and Community-Level Interaction Insights into Carbon Utilization and Element Cycling Functions of Hydrothermarchaeota in Hydrothermal Sediment.</title>
        <authorList>
            <person name="Zhou Z."/>
            <person name="Liu Y."/>
            <person name="Xu W."/>
            <person name="Pan J."/>
            <person name="Luo Z.H."/>
            <person name="Li M."/>
        </authorList>
    </citation>
    <scope>NUCLEOTIDE SEQUENCE [LARGE SCALE GENOMIC DNA]</scope>
    <source>
        <strain evidence="6">HyVt-102</strain>
    </source>
</reference>
<feature type="active site" description="Nucleophile" evidence="4">
    <location>
        <position position="380"/>
    </location>
</feature>
<dbReference type="Gene3D" id="2.40.50.140">
    <property type="entry name" value="Nucleic acid-binding proteins"/>
    <property type="match status" value="1"/>
</dbReference>
<dbReference type="PANTHER" id="PTHR11061">
    <property type="entry name" value="RNA M5U METHYLTRANSFERASE"/>
    <property type="match status" value="1"/>
</dbReference>
<proteinExistence type="inferred from homology"/>